<dbReference type="Gene3D" id="1.20.1600.10">
    <property type="entry name" value="Outer membrane efflux proteins (OEP)"/>
    <property type="match status" value="1"/>
</dbReference>
<proteinExistence type="inferred from homology"/>
<comment type="caution">
    <text evidence="9">The sequence shown here is derived from an EMBL/GenBank/DDBJ whole genome shotgun (WGS) entry which is preliminary data.</text>
</comment>
<accession>A0ABW7I7R9</accession>
<protein>
    <submittedName>
        <fullName evidence="9">TolC family outer membrane protein</fullName>
    </submittedName>
</protein>
<dbReference type="InterPro" id="IPR051906">
    <property type="entry name" value="TolC-like"/>
</dbReference>
<keyword evidence="5" id="KW-0812">Transmembrane</keyword>
<evidence type="ECO:0000256" key="8">
    <source>
        <dbReference type="SAM" id="SignalP"/>
    </source>
</evidence>
<dbReference type="InterPro" id="IPR010130">
    <property type="entry name" value="T1SS_OMP_TolC"/>
</dbReference>
<dbReference type="SUPFAM" id="SSF56954">
    <property type="entry name" value="Outer membrane efflux proteins (OEP)"/>
    <property type="match status" value="1"/>
</dbReference>
<evidence type="ECO:0000256" key="2">
    <source>
        <dbReference type="ARBA" id="ARBA00007613"/>
    </source>
</evidence>
<reference evidence="9 10" key="1">
    <citation type="submission" date="2024-10" db="EMBL/GenBank/DDBJ databases">
        <authorList>
            <person name="Yang X.-N."/>
        </authorList>
    </citation>
    <scope>NUCLEOTIDE SEQUENCE [LARGE SCALE GENOMIC DNA]</scope>
    <source>
        <strain evidence="9 10">CAU 1059</strain>
    </source>
</reference>
<comment type="similarity">
    <text evidence="2">Belongs to the outer membrane factor (OMF) (TC 1.B.17) family.</text>
</comment>
<evidence type="ECO:0000256" key="5">
    <source>
        <dbReference type="ARBA" id="ARBA00022692"/>
    </source>
</evidence>
<keyword evidence="4" id="KW-1134">Transmembrane beta strand</keyword>
<keyword evidence="8" id="KW-0732">Signal</keyword>
<gene>
    <name evidence="9" type="ORF">ACGRVM_09495</name>
</gene>
<evidence type="ECO:0000313" key="10">
    <source>
        <dbReference type="Proteomes" id="UP001607157"/>
    </source>
</evidence>
<keyword evidence="10" id="KW-1185">Reference proteome</keyword>
<name>A0ABW7I7R9_9RHOB</name>
<dbReference type="Pfam" id="PF02321">
    <property type="entry name" value="OEP"/>
    <property type="match status" value="2"/>
</dbReference>
<dbReference type="NCBIfam" id="TIGR01844">
    <property type="entry name" value="type_I_sec_TolC"/>
    <property type="match status" value="1"/>
</dbReference>
<evidence type="ECO:0000256" key="4">
    <source>
        <dbReference type="ARBA" id="ARBA00022452"/>
    </source>
</evidence>
<sequence>MMTLRNNAWPFRRLGLSRGLKGAAAAIALALPAAIAAPNARADTLADALAGAYNTSGLLEQNRALLRAADEDVASTVAGLRPIINWSTDVTRNYSNISGNRGANALANGSSGTTNLNAGITAEWLLYDFGRTDLSVDAAKELVLATRQSLIGIEQQVMLRAVQAYMNVVRNTRFVDLRRNNVRVIGESLRAAQDRFEVGEVTRTDVAQAEARLSLSRSNLATAQGDLERAIEEYVAVTGRRPGTLSQPPSPPRLTRDEETAKQVALRNHPDMLAAQFNVAAAKLNVLVAEAAMKPRVSLNATLGVREELNGDVTSETGSLGVGISGPIYQGGALSSAKRRAYAQRDAQLGILHQTRDRIRQNVGNAYAILEAARASAVASAEQVRAGRIAFEGVNEEANLGARTTLDVLDAEQEFLDAQANQISAQADVIIAAYSVLESVGELTARDLNLAVQTYDPAAYYNLVEDAPAALSERGQQLDRVLRKIGNQ</sequence>
<keyword evidence="6" id="KW-0472">Membrane</keyword>
<dbReference type="PANTHER" id="PTHR30026">
    <property type="entry name" value="OUTER MEMBRANE PROTEIN TOLC"/>
    <property type="match status" value="1"/>
</dbReference>
<dbReference type="RefSeq" id="WP_377170503.1">
    <property type="nucleotide sequence ID" value="NZ_JBHTJC010000002.1"/>
</dbReference>
<evidence type="ECO:0000256" key="1">
    <source>
        <dbReference type="ARBA" id="ARBA00004442"/>
    </source>
</evidence>
<dbReference type="Proteomes" id="UP001607157">
    <property type="component" value="Unassembled WGS sequence"/>
</dbReference>
<dbReference type="PANTHER" id="PTHR30026:SF22">
    <property type="entry name" value="OUTER MEMBRANE EFFLUX PROTEIN"/>
    <property type="match status" value="1"/>
</dbReference>
<keyword evidence="7" id="KW-0998">Cell outer membrane</keyword>
<feature type="chain" id="PRO_5045852487" evidence="8">
    <location>
        <begin position="37"/>
        <end position="488"/>
    </location>
</feature>
<evidence type="ECO:0000313" key="9">
    <source>
        <dbReference type="EMBL" id="MFH0254128.1"/>
    </source>
</evidence>
<organism evidence="9 10">
    <name type="scientific">Roseovarius aquimarinus</name>
    <dbReference type="NCBI Taxonomy" id="1229156"/>
    <lineage>
        <taxon>Bacteria</taxon>
        <taxon>Pseudomonadati</taxon>
        <taxon>Pseudomonadota</taxon>
        <taxon>Alphaproteobacteria</taxon>
        <taxon>Rhodobacterales</taxon>
        <taxon>Roseobacteraceae</taxon>
        <taxon>Roseovarius</taxon>
    </lineage>
</organism>
<dbReference type="EMBL" id="JBIHMM010000002">
    <property type="protein sequence ID" value="MFH0254128.1"/>
    <property type="molecule type" value="Genomic_DNA"/>
</dbReference>
<feature type="signal peptide" evidence="8">
    <location>
        <begin position="1"/>
        <end position="36"/>
    </location>
</feature>
<keyword evidence="3" id="KW-0813">Transport</keyword>
<comment type="subcellular location">
    <subcellularLocation>
        <location evidence="1">Cell outer membrane</location>
    </subcellularLocation>
</comment>
<evidence type="ECO:0000256" key="3">
    <source>
        <dbReference type="ARBA" id="ARBA00022448"/>
    </source>
</evidence>
<evidence type="ECO:0000256" key="6">
    <source>
        <dbReference type="ARBA" id="ARBA00023136"/>
    </source>
</evidence>
<evidence type="ECO:0000256" key="7">
    <source>
        <dbReference type="ARBA" id="ARBA00023237"/>
    </source>
</evidence>
<dbReference type="InterPro" id="IPR003423">
    <property type="entry name" value="OMP_efflux"/>
</dbReference>